<sequence length="413" mass="45173">MKRKPLLIGLCLLSTFSACKKSTPVPQDTGKDLVLTAVEQQKVGADNAFALKLFKTISAGNTDNSNLFFSPLSVSFALAMADNGANGQTLTDINNVMNFNGFTQDQVNSYYNKLITELPQLDPNTTLKIANSIWYQQNFTVLPQFSQTNTNYYKAKVQSADFSSSATKDMINAWVSGQTNGKIPTIVDQIPSNVIMYLINAIYFKSTWNEKFNVADTRQRSFYLANGSTVQTDFMSASIHLKVCNDSQTAVVELPYSNSKYSMVIAMPINGNSLQSLSSNLDSVKWQTWMSKLSSIKGDIILPKFKFSYSRLLNNDLISLGMGSAFSDAADFTRINADGGGVNIDRVTHKAFIEVNEDGTEAAAVTSVSIGVTTAAPVYIPIDHPFLFAIREMKSGLILFTGIINNPLSTGSN</sequence>
<dbReference type="CDD" id="cd19588">
    <property type="entry name" value="serpin_miropin-like"/>
    <property type="match status" value="1"/>
</dbReference>
<proteinExistence type="inferred from homology"/>
<dbReference type="GO" id="GO:0004867">
    <property type="term" value="F:serine-type endopeptidase inhibitor activity"/>
    <property type="evidence" value="ECO:0007669"/>
    <property type="project" value="InterPro"/>
</dbReference>
<dbReference type="Gene3D" id="2.30.39.10">
    <property type="entry name" value="Alpha-1-antitrypsin, domain 1"/>
    <property type="match status" value="1"/>
</dbReference>
<reference evidence="4" key="1">
    <citation type="submission" date="2011-09" db="EMBL/GenBank/DDBJ databases">
        <title>The permanent draft genome of Mucilaginibacter paludis DSM 18603.</title>
        <authorList>
            <consortium name="US DOE Joint Genome Institute (JGI-PGF)"/>
            <person name="Lucas S."/>
            <person name="Han J."/>
            <person name="Lapidus A."/>
            <person name="Bruce D."/>
            <person name="Goodwin L."/>
            <person name="Pitluck S."/>
            <person name="Peters L."/>
            <person name="Kyrpides N."/>
            <person name="Mavromatis K."/>
            <person name="Ivanova N."/>
            <person name="Mikhailova N."/>
            <person name="Held B."/>
            <person name="Detter J.C."/>
            <person name="Tapia R."/>
            <person name="Han C."/>
            <person name="Land M."/>
            <person name="Hauser L."/>
            <person name="Markowitz V."/>
            <person name="Cheng J.-F."/>
            <person name="Hugenholtz P."/>
            <person name="Woyke T."/>
            <person name="Wu D."/>
            <person name="Tindall B."/>
            <person name="Brambilla E."/>
            <person name="Klenk H.-P."/>
            <person name="Eisen J.A."/>
        </authorList>
    </citation>
    <scope>NUCLEOTIDE SEQUENCE [LARGE SCALE GENOMIC DNA]</scope>
    <source>
        <strain evidence="4">DSM 18603</strain>
    </source>
</reference>
<dbReference type="Proteomes" id="UP000002774">
    <property type="component" value="Chromosome"/>
</dbReference>
<evidence type="ECO:0000313" key="5">
    <source>
        <dbReference type="Proteomes" id="UP000002774"/>
    </source>
</evidence>
<dbReference type="InterPro" id="IPR036186">
    <property type="entry name" value="Serpin_sf"/>
</dbReference>
<dbReference type="SMART" id="SM00093">
    <property type="entry name" value="SERPIN"/>
    <property type="match status" value="1"/>
</dbReference>
<dbReference type="eggNOG" id="COG4826">
    <property type="taxonomic scope" value="Bacteria"/>
</dbReference>
<protein>
    <submittedName>
        <fullName evidence="4">Proteinase inhibitor I4 serpin</fullName>
    </submittedName>
</protein>
<dbReference type="InterPro" id="IPR023795">
    <property type="entry name" value="Serpin_CS"/>
</dbReference>
<dbReference type="PROSITE" id="PS51257">
    <property type="entry name" value="PROKAR_LIPOPROTEIN"/>
    <property type="match status" value="1"/>
</dbReference>
<dbReference type="MEROPS" id="I04.073"/>
<dbReference type="InterPro" id="IPR000215">
    <property type="entry name" value="Serpin_fam"/>
</dbReference>
<dbReference type="InterPro" id="IPR042178">
    <property type="entry name" value="Serpin_sf_1"/>
</dbReference>
<dbReference type="STRING" id="714943.Mucpa_6546"/>
<gene>
    <name evidence="4" type="ORF">Mucpa_6546</name>
</gene>
<comment type="similarity">
    <text evidence="1">Belongs to the serpin family.</text>
</comment>
<dbReference type="HOGENOM" id="CLU_023330_0_3_10"/>
<feature type="chain" id="PRO_5003558523" evidence="2">
    <location>
        <begin position="21"/>
        <end position="413"/>
    </location>
</feature>
<keyword evidence="5" id="KW-1185">Reference proteome</keyword>
<dbReference type="PANTHER" id="PTHR11461">
    <property type="entry name" value="SERINE PROTEASE INHIBITOR, SERPIN"/>
    <property type="match status" value="1"/>
</dbReference>
<dbReference type="GO" id="GO:0005615">
    <property type="term" value="C:extracellular space"/>
    <property type="evidence" value="ECO:0007669"/>
    <property type="project" value="InterPro"/>
</dbReference>
<dbReference type="EMBL" id="CM001403">
    <property type="protein sequence ID" value="EHQ30599.1"/>
    <property type="molecule type" value="Genomic_DNA"/>
</dbReference>
<feature type="signal peptide" evidence="2">
    <location>
        <begin position="1"/>
        <end position="20"/>
    </location>
</feature>
<evidence type="ECO:0000256" key="2">
    <source>
        <dbReference type="SAM" id="SignalP"/>
    </source>
</evidence>
<dbReference type="AlphaFoldDB" id="H1YB73"/>
<name>H1YB73_9SPHI</name>
<dbReference type="SUPFAM" id="SSF56574">
    <property type="entry name" value="Serpins"/>
    <property type="match status" value="1"/>
</dbReference>
<dbReference type="InterPro" id="IPR042185">
    <property type="entry name" value="Serpin_sf_2"/>
</dbReference>
<dbReference type="PROSITE" id="PS00284">
    <property type="entry name" value="SERPIN"/>
    <property type="match status" value="1"/>
</dbReference>
<keyword evidence="2" id="KW-0732">Signal</keyword>
<evidence type="ECO:0000313" key="4">
    <source>
        <dbReference type="EMBL" id="EHQ30599.1"/>
    </source>
</evidence>
<accession>H1YB73</accession>
<organism evidence="4 5">
    <name type="scientific">Mucilaginibacter paludis DSM 18603</name>
    <dbReference type="NCBI Taxonomy" id="714943"/>
    <lineage>
        <taxon>Bacteria</taxon>
        <taxon>Pseudomonadati</taxon>
        <taxon>Bacteroidota</taxon>
        <taxon>Sphingobacteriia</taxon>
        <taxon>Sphingobacteriales</taxon>
        <taxon>Sphingobacteriaceae</taxon>
        <taxon>Mucilaginibacter</taxon>
    </lineage>
</organism>
<dbReference type="InterPro" id="IPR023796">
    <property type="entry name" value="Serpin_dom"/>
</dbReference>
<dbReference type="Gene3D" id="3.30.497.10">
    <property type="entry name" value="Antithrombin, subunit I, domain 2"/>
    <property type="match status" value="1"/>
</dbReference>
<dbReference type="PANTHER" id="PTHR11461:SF211">
    <property type="entry name" value="GH10112P-RELATED"/>
    <property type="match status" value="1"/>
</dbReference>
<evidence type="ECO:0000256" key="1">
    <source>
        <dbReference type="RuleBase" id="RU000411"/>
    </source>
</evidence>
<evidence type="ECO:0000259" key="3">
    <source>
        <dbReference type="SMART" id="SM00093"/>
    </source>
</evidence>
<dbReference type="Pfam" id="PF00079">
    <property type="entry name" value="Serpin"/>
    <property type="match status" value="1"/>
</dbReference>
<feature type="domain" description="Serpin" evidence="3">
    <location>
        <begin position="51"/>
        <end position="407"/>
    </location>
</feature>